<name>A0A9D5CBK0_9LILI</name>
<comment type="caution">
    <text evidence="8">The sequence shown here is derived from an EMBL/GenBank/DDBJ whole genome shotgun (WGS) entry which is preliminary data.</text>
</comment>
<keyword evidence="3" id="KW-1003">Cell membrane</keyword>
<keyword evidence="9" id="KW-1185">Reference proteome</keyword>
<keyword evidence="5" id="KW-1133">Transmembrane helix</keyword>
<evidence type="ECO:0000256" key="3">
    <source>
        <dbReference type="ARBA" id="ARBA00022475"/>
    </source>
</evidence>
<dbReference type="Proteomes" id="UP001085076">
    <property type="component" value="Miscellaneous, Linkage group lg06"/>
</dbReference>
<dbReference type="EMBL" id="JAGGNH010000006">
    <property type="protein sequence ID" value="KAJ0970311.1"/>
    <property type="molecule type" value="Genomic_DNA"/>
</dbReference>
<evidence type="ECO:0000313" key="8">
    <source>
        <dbReference type="EMBL" id="KAJ0970311.1"/>
    </source>
</evidence>
<evidence type="ECO:0000256" key="7">
    <source>
        <dbReference type="ARBA" id="ARBA00024340"/>
    </source>
</evidence>
<protein>
    <submittedName>
        <fullName evidence="8">Uncharacterized protein</fullName>
    </submittedName>
</protein>
<evidence type="ECO:0000256" key="6">
    <source>
        <dbReference type="ARBA" id="ARBA00023136"/>
    </source>
</evidence>
<evidence type="ECO:0000256" key="1">
    <source>
        <dbReference type="ARBA" id="ARBA00004162"/>
    </source>
</evidence>
<dbReference type="AlphaFoldDB" id="A0A9D5CBK0"/>
<keyword evidence="2" id="KW-0217">Developmental protein</keyword>
<evidence type="ECO:0000256" key="5">
    <source>
        <dbReference type="ARBA" id="ARBA00022989"/>
    </source>
</evidence>
<dbReference type="GO" id="GO:0048367">
    <property type="term" value="P:shoot system development"/>
    <property type="evidence" value="ECO:0007669"/>
    <property type="project" value="UniProtKB-ARBA"/>
</dbReference>
<comment type="subcellular location">
    <subcellularLocation>
        <location evidence="1">Cell membrane</location>
        <topology evidence="1">Single-pass membrane protein</topology>
    </subcellularLocation>
</comment>
<dbReference type="OrthoDB" id="784420at2759"/>
<reference evidence="8" key="1">
    <citation type="submission" date="2021-03" db="EMBL/GenBank/DDBJ databases">
        <authorList>
            <person name="Li Z."/>
            <person name="Yang C."/>
        </authorList>
    </citation>
    <scope>NUCLEOTIDE SEQUENCE</scope>
    <source>
        <strain evidence="8">Dzin_1.0</strain>
        <tissue evidence="8">Leaf</tissue>
    </source>
</reference>
<dbReference type="GO" id="GO:0008285">
    <property type="term" value="P:negative regulation of cell population proliferation"/>
    <property type="evidence" value="ECO:0007669"/>
    <property type="project" value="InterPro"/>
</dbReference>
<organism evidence="8 9">
    <name type="scientific">Dioscorea zingiberensis</name>
    <dbReference type="NCBI Taxonomy" id="325984"/>
    <lineage>
        <taxon>Eukaryota</taxon>
        <taxon>Viridiplantae</taxon>
        <taxon>Streptophyta</taxon>
        <taxon>Embryophyta</taxon>
        <taxon>Tracheophyta</taxon>
        <taxon>Spermatophyta</taxon>
        <taxon>Magnoliopsida</taxon>
        <taxon>Liliopsida</taxon>
        <taxon>Dioscoreales</taxon>
        <taxon>Dioscoreaceae</taxon>
        <taxon>Dioscorea</taxon>
    </lineage>
</organism>
<keyword evidence="6" id="KW-0472">Membrane</keyword>
<proteinExistence type="inferred from homology"/>
<dbReference type="Pfam" id="PF08137">
    <property type="entry name" value="DVL"/>
    <property type="match status" value="1"/>
</dbReference>
<dbReference type="InterPro" id="IPR012552">
    <property type="entry name" value="DVL"/>
</dbReference>
<evidence type="ECO:0000256" key="2">
    <source>
        <dbReference type="ARBA" id="ARBA00022473"/>
    </source>
</evidence>
<dbReference type="GO" id="GO:0005886">
    <property type="term" value="C:plasma membrane"/>
    <property type="evidence" value="ECO:0007669"/>
    <property type="project" value="UniProtKB-SubCell"/>
</dbReference>
<evidence type="ECO:0000313" key="9">
    <source>
        <dbReference type="Proteomes" id="UP001085076"/>
    </source>
</evidence>
<gene>
    <name evidence="8" type="ORF">J5N97_023188</name>
</gene>
<comment type="similarity">
    <text evidence="7">Belongs to the DVL/RTFL small polypeptides family.</text>
</comment>
<evidence type="ECO:0000256" key="4">
    <source>
        <dbReference type="ARBA" id="ARBA00022692"/>
    </source>
</evidence>
<reference evidence="8" key="2">
    <citation type="journal article" date="2022" name="Hortic Res">
        <title>The genome of Dioscorea zingiberensis sheds light on the biosynthesis, origin and evolution of the medicinally important diosgenin saponins.</title>
        <authorList>
            <person name="Li Y."/>
            <person name="Tan C."/>
            <person name="Li Z."/>
            <person name="Guo J."/>
            <person name="Li S."/>
            <person name="Chen X."/>
            <person name="Wang C."/>
            <person name="Dai X."/>
            <person name="Yang H."/>
            <person name="Song W."/>
            <person name="Hou L."/>
            <person name="Xu J."/>
            <person name="Tong Z."/>
            <person name="Xu A."/>
            <person name="Yuan X."/>
            <person name="Wang W."/>
            <person name="Yang Q."/>
            <person name="Chen L."/>
            <person name="Sun Z."/>
            <person name="Wang K."/>
            <person name="Pan B."/>
            <person name="Chen J."/>
            <person name="Bao Y."/>
            <person name="Liu F."/>
            <person name="Qi X."/>
            <person name="Gang D.R."/>
            <person name="Wen J."/>
            <person name="Li J."/>
        </authorList>
    </citation>
    <scope>NUCLEOTIDE SEQUENCE</scope>
    <source>
        <strain evidence="8">Dzin_1.0</strain>
    </source>
</reference>
<dbReference type="InterPro" id="IPR051525">
    <property type="entry name" value="DVL_RTFL_regulatory"/>
</dbReference>
<dbReference type="PANTHER" id="PTHR33102">
    <property type="entry name" value="DVL19-RELATED-RELATED"/>
    <property type="match status" value="1"/>
</dbReference>
<sequence>MNHLLLPHISISLMESRMKTEVTMVAKEEESFCFTCRSFRQRTQHMVEQQKARFYILRRCIVMLLCWRENNDA</sequence>
<accession>A0A9D5CBK0</accession>
<keyword evidence="4" id="KW-0812">Transmembrane</keyword>